<feature type="compositionally biased region" description="Basic and acidic residues" evidence="20">
    <location>
        <begin position="769"/>
        <end position="787"/>
    </location>
</feature>
<dbReference type="InterPro" id="IPR006421">
    <property type="entry name" value="Glycogen_debranch_met"/>
</dbReference>
<dbReference type="InterPro" id="IPR008928">
    <property type="entry name" value="6-hairpin_glycosidase_sf"/>
</dbReference>
<dbReference type="SUPFAM" id="SSF48208">
    <property type="entry name" value="Six-hairpin glycosidases"/>
    <property type="match status" value="1"/>
</dbReference>
<comment type="subcellular location">
    <subcellularLocation>
        <location evidence="4">Cytoplasm</location>
    </subcellularLocation>
</comment>
<feature type="compositionally biased region" description="Polar residues" evidence="20">
    <location>
        <begin position="157"/>
        <end position="193"/>
    </location>
</feature>
<feature type="region of interest" description="Disordered" evidence="20">
    <location>
        <begin position="42"/>
        <end position="256"/>
    </location>
</feature>
<dbReference type="EMBL" id="OU963862">
    <property type="protein sequence ID" value="CAH0381141.1"/>
    <property type="molecule type" value="Genomic_DNA"/>
</dbReference>
<feature type="compositionally biased region" description="Polar residues" evidence="20">
    <location>
        <begin position="755"/>
        <end position="765"/>
    </location>
</feature>
<dbReference type="FunFam" id="3.20.20.80:FF:000051">
    <property type="entry name" value="glycogen debranching enzyme isoform X2"/>
    <property type="match status" value="1"/>
</dbReference>
<evidence type="ECO:0000256" key="16">
    <source>
        <dbReference type="ARBA" id="ARBA00023295"/>
    </source>
</evidence>
<feature type="domain" description="Eukaryotic glycogen debranching enzyme N-terminal" evidence="23">
    <location>
        <begin position="1072"/>
        <end position="1157"/>
    </location>
</feature>
<evidence type="ECO:0000256" key="10">
    <source>
        <dbReference type="ARBA" id="ARBA00022676"/>
    </source>
</evidence>
<feature type="compositionally biased region" description="Polar residues" evidence="20">
    <location>
        <begin position="205"/>
        <end position="217"/>
    </location>
</feature>
<evidence type="ECO:0000256" key="5">
    <source>
        <dbReference type="ARBA" id="ARBA00012560"/>
    </source>
</evidence>
<dbReference type="KEGG" id="btab:109041111"/>
<keyword evidence="10" id="KW-0328">Glycosyltransferase</keyword>
<keyword evidence="12" id="KW-0378">Hydrolase</keyword>
<dbReference type="Pfam" id="PF06202">
    <property type="entry name" value="GDE_C"/>
    <property type="match status" value="1"/>
</dbReference>
<accession>A0A9P0EYH6</accession>
<evidence type="ECO:0000256" key="17">
    <source>
        <dbReference type="ARBA" id="ARBA00025780"/>
    </source>
</evidence>
<evidence type="ECO:0000256" key="7">
    <source>
        <dbReference type="ARBA" id="ARBA00020723"/>
    </source>
</evidence>
<comment type="catalytic activity">
    <reaction evidence="1">
        <text>Transfers a segment of a (1-&gt;4)-alpha-D-glucan to a new position in an acceptor, which may be glucose or a (1-&gt;4)-alpha-D-glucan.</text>
        <dbReference type="EC" id="2.4.1.25"/>
    </reaction>
</comment>
<dbReference type="Pfam" id="PF14699">
    <property type="entry name" value="hGDE_N"/>
    <property type="match status" value="1"/>
</dbReference>
<keyword evidence="14" id="KW-0320">Glycogen biosynthesis</keyword>
<reference evidence="26" key="1">
    <citation type="submission" date="2021-12" db="EMBL/GenBank/DDBJ databases">
        <authorList>
            <person name="King R."/>
        </authorList>
    </citation>
    <scope>NUCLEOTIDE SEQUENCE</scope>
</reference>
<dbReference type="Pfam" id="PF14702">
    <property type="entry name" value="hGDE_central"/>
    <property type="match status" value="1"/>
</dbReference>
<evidence type="ECO:0000256" key="15">
    <source>
        <dbReference type="ARBA" id="ARBA00023268"/>
    </source>
</evidence>
<evidence type="ECO:0000256" key="4">
    <source>
        <dbReference type="ARBA" id="ARBA00004496"/>
    </source>
</evidence>
<comment type="function">
    <text evidence="3">Multifunctional enzyme acting as 1,4-alpha-D-glucan:1,4-alpha-D-glucan 4-alpha-D-glycosyltransferase and amylo-1,6-glucosidase in glycogen degradation.</text>
</comment>
<evidence type="ECO:0000256" key="9">
    <source>
        <dbReference type="ARBA" id="ARBA00022553"/>
    </source>
</evidence>
<dbReference type="Proteomes" id="UP001152759">
    <property type="component" value="Chromosome 1"/>
</dbReference>
<evidence type="ECO:0000256" key="8">
    <source>
        <dbReference type="ARBA" id="ARBA00022490"/>
    </source>
</evidence>
<dbReference type="GO" id="GO:0005978">
    <property type="term" value="P:glycogen biosynthetic process"/>
    <property type="evidence" value="ECO:0007669"/>
    <property type="project" value="UniProtKB-KW"/>
</dbReference>
<evidence type="ECO:0000256" key="18">
    <source>
        <dbReference type="ARBA" id="ARBA00031477"/>
    </source>
</evidence>
<dbReference type="InterPro" id="IPR017853">
    <property type="entry name" value="GH"/>
</dbReference>
<evidence type="ECO:0000259" key="22">
    <source>
        <dbReference type="Pfam" id="PF06202"/>
    </source>
</evidence>
<dbReference type="FunFam" id="1.50.10.10:FF:000039">
    <property type="entry name" value="Glycogen debranching enzyme Gdb1, putative"/>
    <property type="match status" value="1"/>
</dbReference>
<dbReference type="FunFam" id="3.20.20.80:FF:000070">
    <property type="entry name" value="GDB1p Glycogen debranching enzyme"/>
    <property type="match status" value="1"/>
</dbReference>
<keyword evidence="15" id="KW-0511">Multifunctional enzyme</keyword>
<feature type="compositionally biased region" description="Basic and acidic residues" evidence="20">
    <location>
        <begin position="50"/>
        <end position="98"/>
    </location>
</feature>
<feature type="compositionally biased region" description="Basic and acidic residues" evidence="20">
    <location>
        <begin position="726"/>
        <end position="750"/>
    </location>
</feature>
<feature type="domain" description="Glycogen debranching enzyme C-terminal" evidence="22">
    <location>
        <begin position="2083"/>
        <end position="2531"/>
    </location>
</feature>
<feature type="compositionally biased region" description="Acidic residues" evidence="20">
    <location>
        <begin position="709"/>
        <end position="725"/>
    </location>
</feature>
<protein>
    <recommendedName>
        <fullName evidence="7">Glycogen debranching enzyme</fullName>
        <ecNumber evidence="5">2.4.1.25</ecNumber>
        <ecNumber evidence="6">3.2.1.33</ecNumber>
    </recommendedName>
    <alternativeName>
        <fullName evidence="18">Glycogen debrancher</fullName>
    </alternativeName>
</protein>
<keyword evidence="11" id="KW-0808">Transferase</keyword>
<evidence type="ECO:0000256" key="3">
    <source>
        <dbReference type="ARBA" id="ARBA00003530"/>
    </source>
</evidence>
<dbReference type="GO" id="GO:0004134">
    <property type="term" value="F:4-alpha-glucanotransferase activity"/>
    <property type="evidence" value="ECO:0007669"/>
    <property type="project" value="UniProtKB-EC"/>
</dbReference>
<feature type="domain" description="Glycogen debranching enzyme central" evidence="25">
    <location>
        <begin position="1729"/>
        <end position="1980"/>
    </location>
</feature>
<dbReference type="CDD" id="cd11327">
    <property type="entry name" value="AmyAc_Glg_debranch_2"/>
    <property type="match status" value="1"/>
</dbReference>
<evidence type="ECO:0000256" key="19">
    <source>
        <dbReference type="ARBA" id="ARBA00063438"/>
    </source>
</evidence>
<dbReference type="GO" id="GO:0005737">
    <property type="term" value="C:cytoplasm"/>
    <property type="evidence" value="ECO:0007669"/>
    <property type="project" value="UniProtKB-SubCell"/>
</dbReference>
<dbReference type="Gene3D" id="3.20.20.80">
    <property type="entry name" value="Glycosidases"/>
    <property type="match status" value="2"/>
</dbReference>
<evidence type="ECO:0000259" key="25">
    <source>
        <dbReference type="Pfam" id="PF14702"/>
    </source>
</evidence>
<dbReference type="InterPro" id="IPR032788">
    <property type="entry name" value="AGL_central"/>
</dbReference>
<dbReference type="EC" id="2.4.1.25" evidence="5"/>
<dbReference type="InterPro" id="IPR029436">
    <property type="entry name" value="AGL_euk_N"/>
</dbReference>
<dbReference type="EC" id="3.2.1.33" evidence="6"/>
<comment type="subunit">
    <text evidence="19">Monomer. Interacts with NHLRC1/malin.</text>
</comment>
<keyword evidence="13" id="KW-0832">Ubl conjugation</keyword>
<evidence type="ECO:0000259" key="23">
    <source>
        <dbReference type="Pfam" id="PF14699"/>
    </source>
</evidence>
<evidence type="ECO:0000256" key="13">
    <source>
        <dbReference type="ARBA" id="ARBA00022843"/>
    </source>
</evidence>
<sequence>MLVEVGILSIILFIIFWEFNTLSHIFIKFIWQKLTLSESYPQASKARHVSKTEKTKNTRPVKEIQKQGKSLKKEQNGRKEKTKKEEKKVKNKEQKPSKYSDPVSLPDKGVKVTTDKKPTKTLPPPQGPKKDKTLKSKSGDNSGEWTIVQKRMKKSYSSKTIKPDSTGSSVQTRGPNCSELTALGKQSDTSTVTKPHYKERPETIPTINIGRTGSSSKPGAPDPSLTPKPSRTPKNEAITKGNLPQKTATNGTTTRTTNELAQGFFFYKGNKAENDSKQYLDFANQNKRKFQTDYAKTVYKPNALSSEITNGFGSDISENSKKPSASANQGNSIDSTFVGTNVACSNVGNEPPSEVHSSSNTFVNPNETDSQRLVANPVNFCSSSQAPPIQTTFLNITSSQMLNQTFPLNATDANLIPQIENFDPYRNSVIYSYTEQNQQRVENTSASSNNFSASFPDAGTEIFSYTTYNENFPILYNSSSGFVEMPPDHLTSFANSGENKSYYQENVYHPGEAFVHLDSAGNHFNGFNSNSAHISGLPNNAPLGQFVSSDNAASYRCDINVDEKNYGLSDGNSDEAQHGSPFNPEEVLATAVPTSKAIDESLQNLASPHGLSDAQQESDQNTNIVKEELPRKDQGNEEELSYFAGGEDSLVNENLSSEEEGSDPECERSLSINEEEYSEDTFEESSLEVNNLKHEGMPSTADQGLVKSDEDETVLSDDEASEDEIENQKRPLTKEEVIDSAEESTKESKSEATSQAKSVVENQSVQEDDSMRSNEMRNNEEHEVERDLTGSDFCVESEVTNQHTPLAAGKDSFIGGCHIQKNMEGKENPQDFDSPESLDPKAVECPHTNYFELQSNEDISKILGKNEDAGMVSSSLVESSGSLRSKIDELEVDEDKLIAEQLSDALLDESETSQPAIADVSPNTVMPKPVVSAENALYNIMEEPGEVEEKCHAEASICKEPSVQAIDQNLLPNLPSNETFDKNRTTPDSSTQLIFEHSESNPIISEKFVNDEFSVEVTESLSSSFDKKESEAAGSSKGRPQKMVTTSIRVLTLNDGEHKDSTLYRLEKDWILEFRLGPSLFGRKVKICVNFPEKGHEYHRSEYNSLSWSNCSSHDDCAKFCQIRLHTSGSFHYYFTYNDEESPKGSGYFLVDPVLTAGGEELPLDCIQSVTYLSKLLGPFSSWENKLRVAKETGYNMIHFTPIQELGGSNSAYSLCNQLSLNVTFNEGNRDITYDDVAVLTDKLRNEWKVLSICDIVLNHTANESPWLKDHPECSYNLVNSPHLKPAYLLDYTLDNLSKEISQGKWEFSGIPTVVNAEEHLNAIKHALFGSILPNVKIFELFTMDIDKLVVEFQTLSRNRVPPSPTEKVTVPPLKLIPDPEFRRLAAKVDMDHALALYNIYRSDCFDEETRLKRCSEEFKKCLEKLNNDIYNKVQSDLGAAVENTVAGVRYFRVQHDGPRLTEISVKNPLFQRYFTDPPNGPSEAVMYSHEGQFVMAHNGWVMNADPLQNFAAPGSDVYLRRELIAWGDSVKLRYGEKPGDCPYLWNLMKEYVEKTVKTFDGVRLDNCHSTPIAVAQYLLDAGRRIKPNLYVVAELFTNSDDKDNIFVNKLGITSLIREAMSAWDSHEEGRLVYRYGGVPVGAFVQPTSRPLVPSVAHALFMDLTHDNQSPVEKRTVFDLLPSSGLVSMACCASGSNMGYDLLVPHHIHVVDESRLYLEWGNEVNLSTGIIGGKRALNNLHYMLGKEGYSQVFVDQVDTDIVCVTRHNDITHETVILVSFTAFHPPSSVASGIGKGVTVSGHGESVILEATLSHRGNQKYAPSTEFKRDPKYINGLAEYTLDLRENIDLKESRMLDFVYFPDGSTRVNFTSQFKPGSVVAVKFTPHPKVLPALQKLSTKQDLSHVISQLSLVDLNKALYCCAEEEGGTYDVPNFGKLVYAGLQGVVSPLSTIAPVNDLGHPLCANLRNGHWLMDYIASRLKNYPGTKQLGDCMEQLFAPLKDIPRFLVPSYFNLIIMQVYKDLMNQAWSQMSELVSNGSAFCKSLALGSIQLGGIVSSSPLPLLSSNLLPPKPPIRTTKDGRKEQLYASLSAGLPHFSHGYMRNWGRDTFIALRGLFLLTGRYQEARYIILAFGGCLRHGLIPNLLDGGNNPRYNCRDAVWWWLYTIQSYVELVPQGHIILNDVVNRIFPTDDSPNTSVDQPLHEVIQEAMSVHFQGLCFRERNAGIAIDAHMVSQGFDNQIGVNPNTGFVFGGNEWNCGTWMDKMGSSEKAGTKGRPATPRDGSAVELIGLSKAAVRWLATMNEKNLYPHSGVSRTNKDGSTTTWSYKEWNKRIQDNFEKYFWVSTSPDPNEKRPDLVNRKGIYKDTYGASQPWTDYQLRPNFPVAMVVAPELFTPSNALAALQTVEDVLLGPLGIKTLDPTDWCYNGFYDNSNDSSDAKVAHGFNYHQGPEWLWPVGFFLRAKLIFAEKAKGQTELATTISKTLAYLSHHYSHLQSCVWRGLPELTNKDGAFCPGSCTVQAWSMSTILEVLEDISKLEVVAGFEKINDPLKL</sequence>
<evidence type="ECO:0000256" key="21">
    <source>
        <dbReference type="SAM" id="Phobius"/>
    </source>
</evidence>
<evidence type="ECO:0000256" key="6">
    <source>
        <dbReference type="ARBA" id="ARBA00012778"/>
    </source>
</evidence>
<dbReference type="InterPro" id="IPR010401">
    <property type="entry name" value="AGL/Gdb1"/>
</dbReference>
<evidence type="ECO:0000256" key="2">
    <source>
        <dbReference type="ARBA" id="ARBA00000927"/>
    </source>
</evidence>
<comment type="catalytic activity">
    <reaction evidence="2">
        <text>Hydrolysis of (1-&gt;6)-alpha-D-glucosidic branch linkages in glycogen phosphorylase limit dextrin.</text>
        <dbReference type="EC" id="3.2.1.33"/>
    </reaction>
</comment>
<feature type="compositionally biased region" description="Basic and acidic residues" evidence="20">
    <location>
        <begin position="128"/>
        <end position="138"/>
    </location>
</feature>
<dbReference type="PANTHER" id="PTHR10569:SF2">
    <property type="entry name" value="GLYCOGEN DEBRANCHING ENZYME"/>
    <property type="match status" value="1"/>
</dbReference>
<keyword evidence="21" id="KW-0812">Transmembrane</keyword>
<dbReference type="InterPro" id="IPR032790">
    <property type="entry name" value="GDE_C"/>
</dbReference>
<dbReference type="SUPFAM" id="SSF51445">
    <property type="entry name" value="(Trans)glycosidases"/>
    <property type="match status" value="1"/>
</dbReference>
<organism evidence="26 27">
    <name type="scientific">Bemisia tabaci</name>
    <name type="common">Sweetpotato whitefly</name>
    <name type="synonym">Aleurodes tabaci</name>
    <dbReference type="NCBI Taxonomy" id="7038"/>
    <lineage>
        <taxon>Eukaryota</taxon>
        <taxon>Metazoa</taxon>
        <taxon>Ecdysozoa</taxon>
        <taxon>Arthropoda</taxon>
        <taxon>Hexapoda</taxon>
        <taxon>Insecta</taxon>
        <taxon>Pterygota</taxon>
        <taxon>Neoptera</taxon>
        <taxon>Paraneoptera</taxon>
        <taxon>Hemiptera</taxon>
        <taxon>Sternorrhyncha</taxon>
        <taxon>Aleyrodoidea</taxon>
        <taxon>Aleyrodidae</taxon>
        <taxon>Aleyrodinae</taxon>
        <taxon>Bemisia</taxon>
    </lineage>
</organism>
<evidence type="ECO:0000313" key="26">
    <source>
        <dbReference type="EMBL" id="CAH0381141.1"/>
    </source>
</evidence>
<evidence type="ECO:0000313" key="27">
    <source>
        <dbReference type="Proteomes" id="UP001152759"/>
    </source>
</evidence>
<evidence type="ECO:0000256" key="1">
    <source>
        <dbReference type="ARBA" id="ARBA00000439"/>
    </source>
</evidence>
<evidence type="ECO:0000256" key="11">
    <source>
        <dbReference type="ARBA" id="ARBA00022679"/>
    </source>
</evidence>
<feature type="compositionally biased region" description="Low complexity" evidence="20">
    <location>
        <begin position="247"/>
        <end position="256"/>
    </location>
</feature>
<feature type="compositionally biased region" description="Basic and acidic residues" evidence="20">
    <location>
        <begin position="108"/>
        <end position="118"/>
    </location>
</feature>
<keyword evidence="27" id="KW-1185">Reference proteome</keyword>
<feature type="region of interest" description="Disordered" evidence="20">
    <location>
        <begin position="694"/>
        <end position="787"/>
    </location>
</feature>
<name>A0A9P0EYH6_BEMTA</name>
<keyword evidence="8" id="KW-0963">Cytoplasm</keyword>
<dbReference type="GO" id="GO:0004135">
    <property type="term" value="F:amylo-alpha-1,6-glucosidase activity"/>
    <property type="evidence" value="ECO:0007669"/>
    <property type="project" value="UniProtKB-EC"/>
</dbReference>
<keyword evidence="21" id="KW-0472">Membrane</keyword>
<keyword evidence="21" id="KW-1133">Transmembrane helix</keyword>
<evidence type="ECO:0000256" key="20">
    <source>
        <dbReference type="SAM" id="MobiDB-lite"/>
    </source>
</evidence>
<dbReference type="Pfam" id="PF14701">
    <property type="entry name" value="hDGE_amylase"/>
    <property type="match status" value="1"/>
</dbReference>
<dbReference type="InterPro" id="IPR032792">
    <property type="entry name" value="AGL_glucanoTrfase"/>
</dbReference>
<evidence type="ECO:0000259" key="24">
    <source>
        <dbReference type="Pfam" id="PF14701"/>
    </source>
</evidence>
<gene>
    <name evidence="26" type="ORF">BEMITA_LOCUS819</name>
</gene>
<comment type="similarity">
    <text evidence="17">Belongs to the glycogen debranching enzyme family.</text>
</comment>
<proteinExistence type="inferred from homology"/>
<evidence type="ECO:0000256" key="14">
    <source>
        <dbReference type="ARBA" id="ARBA00023056"/>
    </source>
</evidence>
<dbReference type="NCBIfam" id="TIGR01531">
    <property type="entry name" value="glyc_debranch"/>
    <property type="match status" value="1"/>
</dbReference>
<keyword evidence="9" id="KW-0597">Phosphoprotein</keyword>
<feature type="transmembrane region" description="Helical" evidence="21">
    <location>
        <begin position="7"/>
        <end position="31"/>
    </location>
</feature>
<keyword evidence="16" id="KW-0326">Glycosidase</keyword>
<feature type="domain" description="Glycogen debranching enzyme glucanotransferase" evidence="24">
    <location>
        <begin position="1161"/>
        <end position="1591"/>
    </location>
</feature>
<dbReference type="PANTHER" id="PTHR10569">
    <property type="entry name" value="GLYCOGEN DEBRANCHING ENZYME"/>
    <property type="match status" value="1"/>
</dbReference>
<dbReference type="GO" id="GO:0005980">
    <property type="term" value="P:glycogen catabolic process"/>
    <property type="evidence" value="ECO:0007669"/>
    <property type="project" value="InterPro"/>
</dbReference>
<evidence type="ECO:0000256" key="12">
    <source>
        <dbReference type="ARBA" id="ARBA00022801"/>
    </source>
</evidence>